<dbReference type="GO" id="GO:0000723">
    <property type="term" value="P:telomere maintenance"/>
    <property type="evidence" value="ECO:0007669"/>
    <property type="project" value="TreeGrafter"/>
</dbReference>
<proteinExistence type="inferred from homology"/>
<dbReference type="GO" id="GO:0042148">
    <property type="term" value="P:DNA strand invasion"/>
    <property type="evidence" value="ECO:0007669"/>
    <property type="project" value="TreeGrafter"/>
</dbReference>
<dbReference type="EMBL" id="PYSW02000030">
    <property type="protein sequence ID" value="KAG2379057.1"/>
    <property type="molecule type" value="Genomic_DNA"/>
</dbReference>
<dbReference type="GO" id="GO:0003678">
    <property type="term" value="F:DNA helicase activity"/>
    <property type="evidence" value="ECO:0007669"/>
    <property type="project" value="InterPro"/>
</dbReference>
<dbReference type="PROSITE" id="PS50162">
    <property type="entry name" value="RECA_2"/>
    <property type="match status" value="1"/>
</dbReference>
<dbReference type="InterPro" id="IPR051988">
    <property type="entry name" value="HRR_RAD51_Paralog"/>
</dbReference>
<keyword evidence="5" id="KW-0067">ATP-binding</keyword>
<dbReference type="Pfam" id="PF03796">
    <property type="entry name" value="DnaB_C"/>
    <property type="match status" value="1"/>
</dbReference>
<evidence type="ECO:0000256" key="9">
    <source>
        <dbReference type="ARBA" id="ARBA00023242"/>
    </source>
</evidence>
<dbReference type="GO" id="GO:0005524">
    <property type="term" value="F:ATP binding"/>
    <property type="evidence" value="ECO:0007669"/>
    <property type="project" value="UniProtKB-KW"/>
</dbReference>
<dbReference type="GO" id="GO:0033063">
    <property type="term" value="C:Rad51B-Rad51C-Rad51D-XRCC2 complex"/>
    <property type="evidence" value="ECO:0007669"/>
    <property type="project" value="TreeGrafter"/>
</dbReference>
<evidence type="ECO:0000256" key="7">
    <source>
        <dbReference type="ARBA" id="ARBA00023172"/>
    </source>
</evidence>
<dbReference type="Gene3D" id="3.40.50.300">
    <property type="entry name" value="P-loop containing nucleotide triphosphate hydrolases"/>
    <property type="match status" value="1"/>
</dbReference>
<dbReference type="CDD" id="cd19489">
    <property type="entry name" value="Rad51D"/>
    <property type="match status" value="1"/>
</dbReference>
<dbReference type="InterPro" id="IPR047323">
    <property type="entry name" value="Rad51D_C"/>
</dbReference>
<dbReference type="Proteomes" id="UP000816034">
    <property type="component" value="Unassembled WGS sequence"/>
</dbReference>
<comment type="caution">
    <text evidence="11">The sequence shown here is derived from an EMBL/GenBank/DDBJ whole genome shotgun (WGS) entry which is preliminary data.</text>
</comment>
<keyword evidence="7" id="KW-0233">DNA recombination</keyword>
<evidence type="ECO:0000256" key="8">
    <source>
        <dbReference type="ARBA" id="ARBA00023204"/>
    </source>
</evidence>
<evidence type="ECO:0000256" key="2">
    <source>
        <dbReference type="ARBA" id="ARBA00007095"/>
    </source>
</evidence>
<dbReference type="RefSeq" id="XP_044546319.1">
    <property type="nucleotide sequence ID" value="XM_044697688.1"/>
</dbReference>
<dbReference type="GO" id="GO:0000400">
    <property type="term" value="F:four-way junction DNA binding"/>
    <property type="evidence" value="ECO:0007669"/>
    <property type="project" value="TreeGrafter"/>
</dbReference>
<keyword evidence="12" id="KW-1185">Reference proteome</keyword>
<accession>A0AA88GGK6</accession>
<keyword evidence="6" id="KW-0238">DNA-binding</keyword>
<evidence type="ECO:0000259" key="10">
    <source>
        <dbReference type="PROSITE" id="PS50162"/>
    </source>
</evidence>
<feature type="domain" description="RecA family profile 1" evidence="10">
    <location>
        <begin position="142"/>
        <end position="343"/>
    </location>
</feature>
<evidence type="ECO:0000313" key="12">
    <source>
        <dbReference type="Proteomes" id="UP000816034"/>
    </source>
</evidence>
<dbReference type="SUPFAM" id="SSF52540">
    <property type="entry name" value="P-loop containing nucleoside triphosphate hydrolases"/>
    <property type="match status" value="1"/>
</dbReference>
<evidence type="ECO:0000256" key="1">
    <source>
        <dbReference type="ARBA" id="ARBA00004123"/>
    </source>
</evidence>
<evidence type="ECO:0000313" key="11">
    <source>
        <dbReference type="EMBL" id="KAG2379057.1"/>
    </source>
</evidence>
<keyword evidence="9" id="KW-0539">Nucleus</keyword>
<dbReference type="GO" id="GO:0000724">
    <property type="term" value="P:double-strand break repair via homologous recombination"/>
    <property type="evidence" value="ECO:0007669"/>
    <property type="project" value="TreeGrafter"/>
</dbReference>
<dbReference type="PANTHER" id="PTHR46457:SF1">
    <property type="entry name" value="DNA REPAIR PROTEIN RAD51 HOMOLOG 4"/>
    <property type="match status" value="1"/>
</dbReference>
<evidence type="ECO:0000256" key="4">
    <source>
        <dbReference type="ARBA" id="ARBA00022763"/>
    </source>
</evidence>
<dbReference type="InterPro" id="IPR007694">
    <property type="entry name" value="DNA_helicase_DnaB-like_C"/>
</dbReference>
<keyword evidence="8" id="KW-0234">DNA repair</keyword>
<dbReference type="GO" id="GO:0140664">
    <property type="term" value="F:ATP-dependent DNA damage sensor activity"/>
    <property type="evidence" value="ECO:0007669"/>
    <property type="project" value="InterPro"/>
</dbReference>
<evidence type="ECO:0000256" key="3">
    <source>
        <dbReference type="ARBA" id="ARBA00022741"/>
    </source>
</evidence>
<dbReference type="GO" id="GO:0006260">
    <property type="term" value="P:DNA replication"/>
    <property type="evidence" value="ECO:0007669"/>
    <property type="project" value="InterPro"/>
</dbReference>
<dbReference type="PANTHER" id="PTHR46457">
    <property type="entry name" value="DNA REPAIR PROTEIN RAD51 HOMOLOG 4"/>
    <property type="match status" value="1"/>
</dbReference>
<dbReference type="GeneID" id="68100149"/>
<sequence>MPLLLEHRSAIPSSLYTLLIGSGVDSVEEVVFSNIGNLLKKISRFYASSIYEKGNRREISSELHNQQIDVGQSQTEMRQDIVMVEDDDENQEKTNTSDLSNIKFDPALVKKQLYILQEYFISRYAPKSVSVEQMLLNNEKAQIQPLNTGSGTLDMLLGSGIHVGELTEILGYQSSGKTSLCMTVALNSIIEKNSNTVLWISSNSSFNARDFAKLYEAKSTLYREQIRQSQLESQTSNSGDANDICSLCETLHKIRALDIMTALELKSTLLELVNIIESGQDVFYNTLRLVVIDSLSVILSQLFPTRVNSKISEKEDCSFDELIRLMKKIARKYHIAFLYTNYTINETEDRTTLGESCKYFSHVRLLCKRLEKQPIQEEGTFFEAKLIKSPRRSLIHPRVFFQVMSLGVVDVIDTNVLPLCL</sequence>
<dbReference type="GO" id="GO:0005657">
    <property type="term" value="C:replication fork"/>
    <property type="evidence" value="ECO:0007669"/>
    <property type="project" value="TreeGrafter"/>
</dbReference>
<reference evidence="11 12" key="1">
    <citation type="journal article" date="2018" name="BMC Genomics">
        <title>The genome of Naegleria lovaniensis, the basis for a comparative approach to unravel pathogenicity factors of the human pathogenic amoeba N. fowleri.</title>
        <authorList>
            <person name="Liechti N."/>
            <person name="Schurch N."/>
            <person name="Bruggmann R."/>
            <person name="Wittwer M."/>
        </authorList>
    </citation>
    <scope>NUCLEOTIDE SEQUENCE [LARGE SCALE GENOMIC DNA]</scope>
    <source>
        <strain evidence="11 12">ATCC 30569</strain>
    </source>
</reference>
<keyword evidence="4" id="KW-0227">DNA damage</keyword>
<dbReference type="GO" id="GO:0003697">
    <property type="term" value="F:single-stranded DNA binding"/>
    <property type="evidence" value="ECO:0007669"/>
    <property type="project" value="TreeGrafter"/>
</dbReference>
<name>A0AA88GGK6_NAELO</name>
<dbReference type="AlphaFoldDB" id="A0AA88GGK6"/>
<organism evidence="11 12">
    <name type="scientific">Naegleria lovaniensis</name>
    <name type="common">Amoeba</name>
    <dbReference type="NCBI Taxonomy" id="51637"/>
    <lineage>
        <taxon>Eukaryota</taxon>
        <taxon>Discoba</taxon>
        <taxon>Heterolobosea</taxon>
        <taxon>Tetramitia</taxon>
        <taxon>Eutetramitia</taxon>
        <taxon>Vahlkampfiidae</taxon>
        <taxon>Naegleria</taxon>
    </lineage>
</organism>
<dbReference type="InterPro" id="IPR027417">
    <property type="entry name" value="P-loop_NTPase"/>
</dbReference>
<comment type="similarity">
    <text evidence="2">Belongs to the RecA family. RAD51 subfamily.</text>
</comment>
<comment type="subcellular location">
    <subcellularLocation>
        <location evidence="1">Nucleus</location>
    </subcellularLocation>
</comment>
<dbReference type="GO" id="GO:0005815">
    <property type="term" value="C:microtubule organizing center"/>
    <property type="evidence" value="ECO:0007669"/>
    <property type="project" value="TreeGrafter"/>
</dbReference>
<evidence type="ECO:0000256" key="5">
    <source>
        <dbReference type="ARBA" id="ARBA00022840"/>
    </source>
</evidence>
<keyword evidence="3" id="KW-0547">Nucleotide-binding</keyword>
<protein>
    <recommendedName>
        <fullName evidence="10">RecA family profile 1 domain-containing protein</fullName>
    </recommendedName>
</protein>
<evidence type="ECO:0000256" key="6">
    <source>
        <dbReference type="ARBA" id="ARBA00023125"/>
    </source>
</evidence>
<gene>
    <name evidence="11" type="ORF">C9374_007695</name>
</gene>
<dbReference type="GO" id="GO:0007131">
    <property type="term" value="P:reciprocal meiotic recombination"/>
    <property type="evidence" value="ECO:0007669"/>
    <property type="project" value="TreeGrafter"/>
</dbReference>
<dbReference type="InterPro" id="IPR020588">
    <property type="entry name" value="RecA_ATP-bd"/>
</dbReference>